<gene>
    <name evidence="2" type="ORF">METZ01_LOCUS187755</name>
</gene>
<dbReference type="AlphaFoldDB" id="A0A382DB42"/>
<evidence type="ECO:0000313" key="2">
    <source>
        <dbReference type="EMBL" id="SVB34901.1"/>
    </source>
</evidence>
<dbReference type="Gene3D" id="3.40.190.100">
    <property type="entry name" value="Glycine betaine-binding periplasmic protein, domain 2"/>
    <property type="match status" value="1"/>
</dbReference>
<accession>A0A382DB42</accession>
<dbReference type="InterPro" id="IPR007210">
    <property type="entry name" value="ABC_Gly_betaine_transp_sub-bd"/>
</dbReference>
<proteinExistence type="predicted"/>
<dbReference type="GO" id="GO:0043190">
    <property type="term" value="C:ATP-binding cassette (ABC) transporter complex"/>
    <property type="evidence" value="ECO:0007669"/>
    <property type="project" value="InterPro"/>
</dbReference>
<dbReference type="CDD" id="cd13643">
    <property type="entry name" value="PBP2_BCP_2"/>
    <property type="match status" value="1"/>
</dbReference>
<reference evidence="2" key="1">
    <citation type="submission" date="2018-05" db="EMBL/GenBank/DDBJ databases">
        <authorList>
            <person name="Lanie J.A."/>
            <person name="Ng W.-L."/>
            <person name="Kazmierczak K.M."/>
            <person name="Andrzejewski T.M."/>
            <person name="Davidsen T.M."/>
            <person name="Wayne K.J."/>
            <person name="Tettelin H."/>
            <person name="Glass J.I."/>
            <person name="Rusch D."/>
            <person name="Podicherti R."/>
            <person name="Tsui H.-C.T."/>
            <person name="Winkler M.E."/>
        </authorList>
    </citation>
    <scope>NUCLEOTIDE SEQUENCE</scope>
</reference>
<organism evidence="2">
    <name type="scientific">marine metagenome</name>
    <dbReference type="NCBI Taxonomy" id="408172"/>
    <lineage>
        <taxon>unclassified sequences</taxon>
        <taxon>metagenomes</taxon>
        <taxon>ecological metagenomes</taxon>
    </lineage>
</organism>
<dbReference type="EMBL" id="UINC01038216">
    <property type="protein sequence ID" value="SVB34901.1"/>
    <property type="molecule type" value="Genomic_DNA"/>
</dbReference>
<sequence>MKRLLSLISAVLISLVSFTTVQAADSKKPIRIPTHNWSSQVVMAYVIGGIFESMGNNVEYVPADSQAVYESIRIGDVDISHEVWESAFGKSFTTALDKGGLLDWGDHEARTLEDMGYPNWVADLCPGLPDWNALKSPDCAKAFATPDSGGKGRMLEGPQTWHGDLIPQRIDALGLGDLWTVKFAGSADALWAELAAAKKEDRGTIIFNWTPNFTDGAGFTFIDFPPYTAGCRPEDGGDGKCGSPDGYLKKAVNADWTKTHPAAAKAFKKMSFSTGQIGAMAALVDVDKMTHEDAGKKWLADNESVWKAFTK</sequence>
<dbReference type="Gene3D" id="3.10.105.10">
    <property type="entry name" value="Dipeptide-binding Protein, Domain 3"/>
    <property type="match status" value="1"/>
</dbReference>
<dbReference type="Pfam" id="PF04069">
    <property type="entry name" value="OpuAC"/>
    <property type="match status" value="1"/>
</dbReference>
<feature type="domain" description="ABC-type glycine betaine transport system substrate-binding" evidence="1">
    <location>
        <begin position="28"/>
        <end position="300"/>
    </location>
</feature>
<dbReference type="SUPFAM" id="SSF53850">
    <property type="entry name" value="Periplasmic binding protein-like II"/>
    <property type="match status" value="1"/>
</dbReference>
<dbReference type="GO" id="GO:0022857">
    <property type="term" value="F:transmembrane transporter activity"/>
    <property type="evidence" value="ECO:0007669"/>
    <property type="project" value="InterPro"/>
</dbReference>
<name>A0A382DB42_9ZZZZ</name>
<protein>
    <recommendedName>
        <fullName evidence="1">ABC-type glycine betaine transport system substrate-binding domain-containing protein</fullName>
    </recommendedName>
</protein>
<evidence type="ECO:0000259" key="1">
    <source>
        <dbReference type="Pfam" id="PF04069"/>
    </source>
</evidence>
<dbReference type="Gene3D" id="3.40.190.10">
    <property type="entry name" value="Periplasmic binding protein-like II"/>
    <property type="match status" value="1"/>
</dbReference>